<dbReference type="GO" id="GO:0005840">
    <property type="term" value="C:ribosome"/>
    <property type="evidence" value="ECO:0007669"/>
    <property type="project" value="UniProtKB-KW"/>
</dbReference>
<protein>
    <recommendedName>
        <fullName evidence="6">Ribosomal protein S3</fullName>
    </recommendedName>
</protein>
<dbReference type="AlphaFoldDB" id="A0AAD5UCX9"/>
<comment type="similarity">
    <text evidence="1">Belongs to the universal ribosomal protein uS3 family.</text>
</comment>
<gene>
    <name evidence="4" type="ORF">HK103_007547</name>
</gene>
<dbReference type="Gene3D" id="3.30.1140.32">
    <property type="entry name" value="Ribosomal protein S3, C-terminal domain"/>
    <property type="match status" value="1"/>
</dbReference>
<accession>A0AAD5UCX9</accession>
<reference evidence="4" key="1">
    <citation type="submission" date="2020-05" db="EMBL/GenBank/DDBJ databases">
        <title>Phylogenomic resolution of chytrid fungi.</title>
        <authorList>
            <person name="Stajich J.E."/>
            <person name="Amses K."/>
            <person name="Simmons R."/>
            <person name="Seto K."/>
            <person name="Myers J."/>
            <person name="Bonds A."/>
            <person name="Quandt C.A."/>
            <person name="Barry K."/>
            <person name="Liu P."/>
            <person name="Grigoriev I."/>
            <person name="Longcore J.E."/>
            <person name="James T.Y."/>
        </authorList>
    </citation>
    <scope>NUCLEOTIDE SEQUENCE</scope>
    <source>
        <strain evidence="4">PLAUS21</strain>
    </source>
</reference>
<evidence type="ECO:0000313" key="5">
    <source>
        <dbReference type="Proteomes" id="UP001210925"/>
    </source>
</evidence>
<keyword evidence="2" id="KW-0689">Ribosomal protein</keyword>
<evidence type="ECO:0000313" key="4">
    <source>
        <dbReference type="EMBL" id="KAJ3254086.1"/>
    </source>
</evidence>
<keyword evidence="5" id="KW-1185">Reference proteome</keyword>
<name>A0AAD5UCX9_9FUNG</name>
<dbReference type="SUPFAM" id="SSF54821">
    <property type="entry name" value="Ribosomal protein S3 C-terminal domain"/>
    <property type="match status" value="1"/>
</dbReference>
<keyword evidence="3" id="KW-0687">Ribonucleoprotein</keyword>
<evidence type="ECO:0008006" key="6">
    <source>
        <dbReference type="Google" id="ProtNLM"/>
    </source>
</evidence>
<proteinExistence type="inferred from homology"/>
<dbReference type="GO" id="GO:1990904">
    <property type="term" value="C:ribonucleoprotein complex"/>
    <property type="evidence" value="ECO:0007669"/>
    <property type="project" value="UniProtKB-KW"/>
</dbReference>
<sequence length="151" mass="16778">MSKSNLYSTFLQQVGKIAHLGPDAPKCYNLHKMVTSPVQTSPPQNPFLHLNKTKSDAFQYQGIPIPNVIKRHVLQPVKYMENETSIGRIQGFCIQVKGRNGARSMKREYRYGSIDAGNVAKLGGTMVDFGKSSFTTKRGVTGVKVWIAYGK</sequence>
<dbReference type="EMBL" id="JADGKB010000093">
    <property type="protein sequence ID" value="KAJ3254086.1"/>
    <property type="molecule type" value="Genomic_DNA"/>
</dbReference>
<evidence type="ECO:0000256" key="2">
    <source>
        <dbReference type="ARBA" id="ARBA00022980"/>
    </source>
</evidence>
<dbReference type="Proteomes" id="UP001210925">
    <property type="component" value="Unassembled WGS sequence"/>
</dbReference>
<comment type="caution">
    <text evidence="4">The sequence shown here is derived from an EMBL/GenBank/DDBJ whole genome shotgun (WGS) entry which is preliminary data.</text>
</comment>
<evidence type="ECO:0000256" key="1">
    <source>
        <dbReference type="ARBA" id="ARBA00010761"/>
    </source>
</evidence>
<dbReference type="InterPro" id="IPR036419">
    <property type="entry name" value="Ribosomal_S3_C_sf"/>
</dbReference>
<evidence type="ECO:0000256" key="3">
    <source>
        <dbReference type="ARBA" id="ARBA00023274"/>
    </source>
</evidence>
<organism evidence="4 5">
    <name type="scientific">Boothiomyces macroporosus</name>
    <dbReference type="NCBI Taxonomy" id="261099"/>
    <lineage>
        <taxon>Eukaryota</taxon>
        <taxon>Fungi</taxon>
        <taxon>Fungi incertae sedis</taxon>
        <taxon>Chytridiomycota</taxon>
        <taxon>Chytridiomycota incertae sedis</taxon>
        <taxon>Chytridiomycetes</taxon>
        <taxon>Rhizophydiales</taxon>
        <taxon>Terramycetaceae</taxon>
        <taxon>Boothiomyces</taxon>
    </lineage>
</organism>